<feature type="domain" description="Smr" evidence="1">
    <location>
        <begin position="13"/>
        <end position="66"/>
    </location>
</feature>
<protein>
    <submittedName>
        <fullName evidence="2">Smr domain-containing protein</fullName>
    </submittedName>
</protein>
<sequence>MAILETANIEQGMPTVEQARLRLLQALRGAKARRAKAVKVIHGYGSSGVGGTLRGEMQKALAAHRRSGLIRHFVSGDKWSIFTPEGRRALELVPELKGDRDLDRGNPGITIVIL</sequence>
<dbReference type="Pfam" id="PF01713">
    <property type="entry name" value="Smr"/>
    <property type="match status" value="1"/>
</dbReference>
<evidence type="ECO:0000313" key="3">
    <source>
        <dbReference type="Proteomes" id="UP000189933"/>
    </source>
</evidence>
<dbReference type="EMBL" id="FUXM01000015">
    <property type="protein sequence ID" value="SJZ97672.1"/>
    <property type="molecule type" value="Genomic_DNA"/>
</dbReference>
<organism evidence="2 3">
    <name type="scientific">Carboxydocella sporoproducens DSM 16521</name>
    <dbReference type="NCBI Taxonomy" id="1121270"/>
    <lineage>
        <taxon>Bacteria</taxon>
        <taxon>Bacillati</taxon>
        <taxon>Bacillota</taxon>
        <taxon>Clostridia</taxon>
        <taxon>Eubacteriales</taxon>
        <taxon>Clostridiales Family XVI. Incertae Sedis</taxon>
        <taxon>Carboxydocella</taxon>
    </lineage>
</organism>
<proteinExistence type="predicted"/>
<name>A0A1T4Q1P1_9FIRM</name>
<reference evidence="3" key="1">
    <citation type="submission" date="2017-02" db="EMBL/GenBank/DDBJ databases">
        <authorList>
            <person name="Varghese N."/>
            <person name="Submissions S."/>
        </authorList>
    </citation>
    <scope>NUCLEOTIDE SEQUENCE [LARGE SCALE GENOMIC DNA]</scope>
    <source>
        <strain evidence="3">DSM 16521</strain>
    </source>
</reference>
<accession>A0A1T4Q1P1</accession>
<dbReference type="OrthoDB" id="5432142at2"/>
<dbReference type="InterPro" id="IPR036063">
    <property type="entry name" value="Smr_dom_sf"/>
</dbReference>
<dbReference type="PROSITE" id="PS50890">
    <property type="entry name" value="PUA"/>
    <property type="match status" value="1"/>
</dbReference>
<dbReference type="RefSeq" id="WP_078665566.1">
    <property type="nucleotide sequence ID" value="NZ_FUXM01000015.1"/>
</dbReference>
<evidence type="ECO:0000313" key="2">
    <source>
        <dbReference type="EMBL" id="SJZ97672.1"/>
    </source>
</evidence>
<dbReference type="AlphaFoldDB" id="A0A1T4Q1P1"/>
<keyword evidence="3" id="KW-1185">Reference proteome</keyword>
<dbReference type="InterPro" id="IPR002625">
    <property type="entry name" value="Smr_dom"/>
</dbReference>
<evidence type="ECO:0000259" key="1">
    <source>
        <dbReference type="Pfam" id="PF01713"/>
    </source>
</evidence>
<gene>
    <name evidence="2" type="ORF">SAMN02745885_01503</name>
</gene>
<dbReference type="Gene3D" id="3.30.1370.110">
    <property type="match status" value="1"/>
</dbReference>
<dbReference type="Proteomes" id="UP000189933">
    <property type="component" value="Unassembled WGS sequence"/>
</dbReference>